<dbReference type="Proteomes" id="UP000608522">
    <property type="component" value="Unassembled WGS sequence"/>
</dbReference>
<name>A0ABQ3T6A8_9ACTN</name>
<dbReference type="InterPro" id="IPR029063">
    <property type="entry name" value="SAM-dependent_MTases_sf"/>
</dbReference>
<evidence type="ECO:0000313" key="1">
    <source>
        <dbReference type="EMBL" id="GHI75929.1"/>
    </source>
</evidence>
<proteinExistence type="predicted"/>
<dbReference type="RefSeq" id="WP_202198285.1">
    <property type="nucleotide sequence ID" value="NZ_BAAATO010000011.1"/>
</dbReference>
<sequence>MRQVIELDVHGKPVHVLVRSEPELEGRASLWPSVGEYPIYDPFLYTTMTTDEERNKRFRTALEQLAPGRRVLDIGTGQDVVWARESVRAGARQVTAIEVMEDSFRQAAVNLTAYGLEDRATLLLGESTSLAFAPQADVCVAEIIGSVASAEGAAAVLTDARRRHLVPDGVIVPHRAVTRAAAVCLSDVLGEQHIAFAAESIPYLQSIFNWNTSPFDVRLRIENASPDALVSESAEIESLDFNGTLHTAQQTTTCLAIQRSGRIDGVLAWLQLWCLSDDEPLDALRMKTNWASIYCPLFQEPVPVEPGDTLDLVFASSLGADGVHPDYQLSATLHTADGRTHNGSLESPHRGAHFRTHPVYRLLFPAP</sequence>
<dbReference type="CDD" id="cd02440">
    <property type="entry name" value="AdoMet_MTases"/>
    <property type="match status" value="1"/>
</dbReference>
<dbReference type="InterPro" id="IPR025799">
    <property type="entry name" value="Arg_MeTrfase"/>
</dbReference>
<organism evidence="1 2">
    <name type="scientific">Streptomyces spororaveus</name>
    <dbReference type="NCBI Taxonomy" id="284039"/>
    <lineage>
        <taxon>Bacteria</taxon>
        <taxon>Bacillati</taxon>
        <taxon>Actinomycetota</taxon>
        <taxon>Actinomycetes</taxon>
        <taxon>Kitasatosporales</taxon>
        <taxon>Streptomycetaceae</taxon>
        <taxon>Streptomyces</taxon>
    </lineage>
</organism>
<reference evidence="2" key="1">
    <citation type="submission" date="2023-07" db="EMBL/GenBank/DDBJ databases">
        <title>Whole genome shotgun sequence of Streptomyces spororaveus NBRC 15456.</title>
        <authorList>
            <person name="Komaki H."/>
            <person name="Tamura T."/>
        </authorList>
    </citation>
    <scope>NUCLEOTIDE SEQUENCE [LARGE SCALE GENOMIC DNA]</scope>
    <source>
        <strain evidence="2">NBRC 15456</strain>
    </source>
</reference>
<evidence type="ECO:0008006" key="3">
    <source>
        <dbReference type="Google" id="ProtNLM"/>
    </source>
</evidence>
<dbReference type="PANTHER" id="PTHR11006:SF4">
    <property type="entry name" value="PROTEIN ARGININE N-METHYLTRANSFERASE 7"/>
    <property type="match status" value="1"/>
</dbReference>
<keyword evidence="2" id="KW-1185">Reference proteome</keyword>
<accession>A0ABQ3T6A8</accession>
<gene>
    <name evidence="1" type="ORF">Sspor_14900</name>
</gene>
<dbReference type="SUPFAM" id="SSF53335">
    <property type="entry name" value="S-adenosyl-L-methionine-dependent methyltransferases"/>
    <property type="match status" value="1"/>
</dbReference>
<dbReference type="PANTHER" id="PTHR11006">
    <property type="entry name" value="PROTEIN ARGININE N-METHYLTRANSFERASE"/>
    <property type="match status" value="1"/>
</dbReference>
<comment type="caution">
    <text evidence="1">The sequence shown here is derived from an EMBL/GenBank/DDBJ whole genome shotgun (WGS) entry which is preliminary data.</text>
</comment>
<protein>
    <recommendedName>
        <fullName evidence="3">Protein arginine N-methyltransferase 1</fullName>
    </recommendedName>
</protein>
<dbReference type="Gene3D" id="2.70.160.11">
    <property type="entry name" value="Hnrnp arginine n-methyltransferase1"/>
    <property type="match status" value="1"/>
</dbReference>
<dbReference type="EMBL" id="BNED01000005">
    <property type="protein sequence ID" value="GHI75929.1"/>
    <property type="molecule type" value="Genomic_DNA"/>
</dbReference>
<dbReference type="Gene3D" id="3.40.50.150">
    <property type="entry name" value="Vaccinia Virus protein VP39"/>
    <property type="match status" value="1"/>
</dbReference>
<evidence type="ECO:0000313" key="2">
    <source>
        <dbReference type="Proteomes" id="UP000608522"/>
    </source>
</evidence>